<dbReference type="SMART" id="SM00392">
    <property type="entry name" value="PROF"/>
    <property type="match status" value="1"/>
</dbReference>
<accession>A0AAN9ATS7</accession>
<dbReference type="SUPFAM" id="SSF55770">
    <property type="entry name" value="Profilin (actin-binding protein)"/>
    <property type="match status" value="1"/>
</dbReference>
<name>A0AAN9ATS7_9CAEN</name>
<dbReference type="InterPro" id="IPR005455">
    <property type="entry name" value="PFN_euk"/>
</dbReference>
<gene>
    <name evidence="3" type="ORF">V1264_008558</name>
</gene>
<dbReference type="Pfam" id="PF00235">
    <property type="entry name" value="Profilin"/>
    <property type="match status" value="1"/>
</dbReference>
<dbReference type="InterPro" id="IPR036140">
    <property type="entry name" value="PFN_sf"/>
</dbReference>
<dbReference type="InterPro" id="IPR048278">
    <property type="entry name" value="PFN"/>
</dbReference>
<dbReference type="Gene3D" id="3.30.450.30">
    <property type="entry name" value="Dynein light chain 2a, cytoplasmic"/>
    <property type="match status" value="1"/>
</dbReference>
<proteinExistence type="inferred from homology"/>
<evidence type="ECO:0000313" key="4">
    <source>
        <dbReference type="Proteomes" id="UP001374579"/>
    </source>
</evidence>
<keyword evidence="4" id="KW-1185">Reference proteome</keyword>
<dbReference type="Proteomes" id="UP001374579">
    <property type="component" value="Unassembled WGS sequence"/>
</dbReference>
<sequence>MSWDAYVGNMEGEGCMYAAFFDHEGNKWAETKCPILKITPDQVQHLVKGIRPPNSVDLRAQGAKLGDRKFLVIVLTENTAVLKQLGGDSNDKIMACAGLFKSGICIGASPAGEREKAARISVEKYADYLRGMDY</sequence>
<dbReference type="AlphaFoldDB" id="A0AAN9ATS7"/>
<reference evidence="3 4" key="1">
    <citation type="submission" date="2024-02" db="EMBL/GenBank/DDBJ databases">
        <title>Chromosome-scale genome assembly of the rough periwinkle Littorina saxatilis.</title>
        <authorList>
            <person name="De Jode A."/>
            <person name="Faria R."/>
            <person name="Formenti G."/>
            <person name="Sims Y."/>
            <person name="Smith T.P."/>
            <person name="Tracey A."/>
            <person name="Wood J.M.D."/>
            <person name="Zagrodzka Z.B."/>
            <person name="Johannesson K."/>
            <person name="Butlin R.K."/>
            <person name="Leder E.H."/>
        </authorList>
    </citation>
    <scope>NUCLEOTIDE SEQUENCE [LARGE SCALE GENOMIC DNA]</scope>
    <source>
        <strain evidence="3">Snail1</strain>
        <tissue evidence="3">Muscle</tissue>
    </source>
</reference>
<protein>
    <recommendedName>
        <fullName evidence="2">Profilin</fullName>
    </recommendedName>
</protein>
<organism evidence="3 4">
    <name type="scientific">Littorina saxatilis</name>
    <dbReference type="NCBI Taxonomy" id="31220"/>
    <lineage>
        <taxon>Eukaryota</taxon>
        <taxon>Metazoa</taxon>
        <taxon>Spiralia</taxon>
        <taxon>Lophotrochozoa</taxon>
        <taxon>Mollusca</taxon>
        <taxon>Gastropoda</taxon>
        <taxon>Caenogastropoda</taxon>
        <taxon>Littorinimorpha</taxon>
        <taxon>Littorinoidea</taxon>
        <taxon>Littorinidae</taxon>
        <taxon>Littorina</taxon>
    </lineage>
</organism>
<comment type="similarity">
    <text evidence="1 2">Belongs to the profilin family.</text>
</comment>
<keyword evidence="2" id="KW-0009">Actin-binding</keyword>
<dbReference type="GO" id="GO:0003779">
    <property type="term" value="F:actin binding"/>
    <property type="evidence" value="ECO:0007669"/>
    <property type="project" value="UniProtKB-KW"/>
</dbReference>
<evidence type="ECO:0000256" key="2">
    <source>
        <dbReference type="RuleBase" id="RU003909"/>
    </source>
</evidence>
<comment type="caution">
    <text evidence="3">The sequence shown here is derived from an EMBL/GenBank/DDBJ whole genome shotgun (WGS) entry which is preliminary data.</text>
</comment>
<evidence type="ECO:0000256" key="1">
    <source>
        <dbReference type="ARBA" id="ARBA00010058"/>
    </source>
</evidence>
<evidence type="ECO:0000313" key="3">
    <source>
        <dbReference type="EMBL" id="KAK7092879.1"/>
    </source>
</evidence>
<dbReference type="EMBL" id="JBAMIC010000021">
    <property type="protein sequence ID" value="KAK7092879.1"/>
    <property type="molecule type" value="Genomic_DNA"/>
</dbReference>